<evidence type="ECO:0000256" key="2">
    <source>
        <dbReference type="SAM" id="MobiDB-lite"/>
    </source>
</evidence>
<feature type="region of interest" description="Disordered" evidence="2">
    <location>
        <begin position="444"/>
        <end position="468"/>
    </location>
</feature>
<feature type="domain" description="Fibronectin type-III" evidence="4">
    <location>
        <begin position="118"/>
        <end position="204"/>
    </location>
</feature>
<feature type="region of interest" description="Disordered" evidence="2">
    <location>
        <begin position="726"/>
        <end position="756"/>
    </location>
</feature>
<feature type="compositionally biased region" description="Basic and acidic residues" evidence="2">
    <location>
        <begin position="1061"/>
        <end position="1074"/>
    </location>
</feature>
<feature type="compositionally biased region" description="Low complexity" evidence="2">
    <location>
        <begin position="676"/>
        <end position="689"/>
    </location>
</feature>
<sequence length="1150" mass="127326">MRQVPRTGLRSLHLRSIFKPRSFLPLFPFPHPGQPPHSPPLTPSPSSWMLDAGMYEPLYLSFDAYPTVVPRVRVRGVMALFLAVSILWALIWLLYRAWQVCQTPNDLLVEKLGLDIPPPPEVTLEEITAREIRIAWKQPEFHNSIHKHIIQVNGAKVGESKRAETAVEILNLVPGSIYHICVLSVSAANFQTPSAIIHVRTKSIPLSPAQQNAPVGNPTIRASIPRSTAGLPTPSAPVMAREHSGGQVPNKRSSAGRKQSPASGADSSHGTTNVEELQRSEASDDRDGNLERLADRLKQLQHENETVEKQTGDEDEEHVALLKDLEKQRDDLRKRVKEKDEASGDLKKQVYKLESVNRSVQSEKVKRERLLQRKESERKKRKNDIIRWREQMERMANDVAQAREEKTRVEEEKKNRLEEVQEKIAKEQMEMKVIDDEIQDKGGRVKKLEDERKTTQAPDSEDGRELDRIDNERARQWEIKLTSLHARYATLVNLHAQAQQQYHEAQERLKWLTTQRPGSTGPFALPALDLDLSNTATIRPRRHRSSLASNVSSPMNFATMEPSFSGNIAYNPPTTSSPTFAPSSTFFNINNGMTLPDLSGQAETIRGAESEVSFGYNPQMSPRADALLPSDLLGDEESPELPRPVIRPRFSSYEQQQIPPPDGFPDGFPHGPPSPVSSGSRPGSVFPSPHENPSQETDSQPTNFPDAEEAPKSASRRLSGLFGFHRPRGKTLADEPPLLGTLKAGQSQSFPRNLDEMDPIGARRRRLSHTGNWANPMSLFPRSNTAGVTADSSSDHAPSRRAAITSIFSPSRFGFGGGSGLAKSGDHSDLSTGYNQFSPRHDPIDPSSILGTVRRGSLSPRPSSTFSFDNQLPHPSTDNRHFGWPSAEKPGHRSPLGFDWASPSTWSRVQSRRPSTQYGSSGHLPLTLTGEPDFLQDSSYERQGRPLQAPIGTRPSSSHRPMTPKLNPAAPTFTTVFRSGQGREQDDPKDRDLEGPFNMSMDGSPCESRVSRDSRSLSNFAGDSYESLERMPSAASADNSSSKESFIRKITRKGSSGKFSSWKDRSGLFSKKSESVQGDDGDANGEAQLAKSVDSTVSSTLSADKSSRSSLGFFSRKSRRSEKAVSETSERPSERASELGDDEIPEEGTA</sequence>
<evidence type="ECO:0000256" key="3">
    <source>
        <dbReference type="SAM" id="Phobius"/>
    </source>
</evidence>
<keyword evidence="3" id="KW-0472">Membrane</keyword>
<feature type="region of interest" description="Disordered" evidence="2">
    <location>
        <begin position="614"/>
        <end position="714"/>
    </location>
</feature>
<dbReference type="SMART" id="SM00060">
    <property type="entry name" value="FN3"/>
    <property type="match status" value="1"/>
</dbReference>
<dbReference type="CDD" id="cd00063">
    <property type="entry name" value="FN3"/>
    <property type="match status" value="1"/>
</dbReference>
<feature type="compositionally biased region" description="Basic and acidic residues" evidence="2">
    <location>
        <begin position="444"/>
        <end position="454"/>
    </location>
</feature>
<feature type="coiled-coil region" evidence="1">
    <location>
        <begin position="290"/>
        <end position="437"/>
    </location>
</feature>
<dbReference type="InterPro" id="IPR036116">
    <property type="entry name" value="FN3_sf"/>
</dbReference>
<dbReference type="SUPFAM" id="SSF49265">
    <property type="entry name" value="Fibronectin type III"/>
    <property type="match status" value="1"/>
</dbReference>
<evidence type="ECO:0000256" key="1">
    <source>
        <dbReference type="SAM" id="Coils"/>
    </source>
</evidence>
<name>A0A2J5I0M9_9EURO</name>
<feature type="compositionally biased region" description="Basic and acidic residues" evidence="2">
    <location>
        <begin position="1121"/>
        <end position="1138"/>
    </location>
</feature>
<feature type="compositionally biased region" description="Polar residues" evidence="2">
    <location>
        <begin position="902"/>
        <end position="920"/>
    </location>
</feature>
<dbReference type="Gene3D" id="2.60.40.10">
    <property type="entry name" value="Immunoglobulins"/>
    <property type="match status" value="1"/>
</dbReference>
<proteinExistence type="predicted"/>
<evidence type="ECO:0000259" key="4">
    <source>
        <dbReference type="PROSITE" id="PS50853"/>
    </source>
</evidence>
<accession>A0A2J5I0M9</accession>
<dbReference type="Pfam" id="PF00041">
    <property type="entry name" value="fn3"/>
    <property type="match status" value="1"/>
</dbReference>
<feature type="region of interest" description="Disordered" evidence="2">
    <location>
        <begin position="207"/>
        <end position="288"/>
    </location>
</feature>
<evidence type="ECO:0000313" key="5">
    <source>
        <dbReference type="EMBL" id="PLN83294.1"/>
    </source>
</evidence>
<dbReference type="InterPro" id="IPR003961">
    <property type="entry name" value="FN3_dom"/>
</dbReference>
<keyword evidence="6" id="KW-1185">Reference proteome</keyword>
<feature type="transmembrane region" description="Helical" evidence="3">
    <location>
        <begin position="77"/>
        <end position="95"/>
    </location>
</feature>
<dbReference type="Proteomes" id="UP000235023">
    <property type="component" value="Unassembled WGS sequence"/>
</dbReference>
<dbReference type="InterPro" id="IPR013783">
    <property type="entry name" value="Ig-like_fold"/>
</dbReference>
<feature type="compositionally biased region" description="Polar residues" evidence="2">
    <location>
        <begin position="860"/>
        <end position="876"/>
    </location>
</feature>
<feature type="region of interest" description="Disordered" evidence="2">
    <location>
        <begin position="853"/>
        <end position="1150"/>
    </location>
</feature>
<keyword evidence="1" id="KW-0175">Coiled coil</keyword>
<protein>
    <recommendedName>
        <fullName evidence="4">Fibronectin type-III domain-containing protein</fullName>
    </recommendedName>
</protein>
<dbReference type="PROSITE" id="PS50853">
    <property type="entry name" value="FN3"/>
    <property type="match status" value="1"/>
</dbReference>
<feature type="compositionally biased region" description="Basic and acidic residues" evidence="2">
    <location>
        <begin position="981"/>
        <end position="994"/>
    </location>
</feature>
<feature type="compositionally biased region" description="Polar residues" evidence="2">
    <location>
        <begin position="691"/>
        <end position="703"/>
    </location>
</feature>
<gene>
    <name evidence="5" type="ORF">BDW42DRAFT_165109</name>
</gene>
<feature type="compositionally biased region" description="Acidic residues" evidence="2">
    <location>
        <begin position="1139"/>
        <end position="1150"/>
    </location>
</feature>
<dbReference type="EMBL" id="KZ559520">
    <property type="protein sequence ID" value="PLN83294.1"/>
    <property type="molecule type" value="Genomic_DNA"/>
</dbReference>
<dbReference type="OrthoDB" id="5572782at2759"/>
<dbReference type="AlphaFoldDB" id="A0A2J5I0M9"/>
<feature type="compositionally biased region" description="Polar residues" evidence="2">
    <location>
        <begin position="1093"/>
        <end position="1112"/>
    </location>
</feature>
<organism evidence="5 6">
    <name type="scientific">Aspergillus taichungensis</name>
    <dbReference type="NCBI Taxonomy" id="482145"/>
    <lineage>
        <taxon>Eukaryota</taxon>
        <taxon>Fungi</taxon>
        <taxon>Dikarya</taxon>
        <taxon>Ascomycota</taxon>
        <taxon>Pezizomycotina</taxon>
        <taxon>Eurotiomycetes</taxon>
        <taxon>Eurotiomycetidae</taxon>
        <taxon>Eurotiales</taxon>
        <taxon>Aspergillaceae</taxon>
        <taxon>Aspergillus</taxon>
        <taxon>Aspergillus subgen. Circumdati</taxon>
    </lineage>
</organism>
<feature type="coiled-coil region" evidence="1">
    <location>
        <begin position="488"/>
        <end position="515"/>
    </location>
</feature>
<feature type="compositionally biased region" description="Basic and acidic residues" evidence="2">
    <location>
        <begin position="276"/>
        <end position="288"/>
    </location>
</feature>
<keyword evidence="3" id="KW-0812">Transmembrane</keyword>
<feature type="compositionally biased region" description="Polar residues" evidence="2">
    <location>
        <begin position="250"/>
        <end position="275"/>
    </location>
</feature>
<evidence type="ECO:0000313" key="6">
    <source>
        <dbReference type="Proteomes" id="UP000235023"/>
    </source>
</evidence>
<reference evidence="6" key="1">
    <citation type="submission" date="2017-12" db="EMBL/GenBank/DDBJ databases">
        <authorList>
            <consortium name="DOE Joint Genome Institute"/>
            <person name="Mondo S.J."/>
            <person name="Kjaerbolling I."/>
            <person name="Vesth T.C."/>
            <person name="Frisvad J.C."/>
            <person name="Nybo J.L."/>
            <person name="Theobald S."/>
            <person name="Kuo A."/>
            <person name="Bowyer P."/>
            <person name="Matsuda Y."/>
            <person name="Lyhne E.K."/>
            <person name="Kogle M.E."/>
            <person name="Clum A."/>
            <person name="Lipzen A."/>
            <person name="Salamov A."/>
            <person name="Ngan C.Y."/>
            <person name="Daum C."/>
            <person name="Chiniquy J."/>
            <person name="Barry K."/>
            <person name="LaButti K."/>
            <person name="Haridas S."/>
            <person name="Simmons B.A."/>
            <person name="Magnuson J.K."/>
            <person name="Mortensen U.H."/>
            <person name="Larsen T.O."/>
            <person name="Grigoriev I.V."/>
            <person name="Baker S.E."/>
            <person name="Andersen M.R."/>
            <person name="Nordberg H.P."/>
            <person name="Cantor M.N."/>
            <person name="Hua S.X."/>
        </authorList>
    </citation>
    <scope>NUCLEOTIDE SEQUENCE [LARGE SCALE GENOMIC DNA]</scope>
    <source>
        <strain evidence="6">IBT 19404</strain>
    </source>
</reference>
<keyword evidence="3" id="KW-1133">Transmembrane helix</keyword>